<dbReference type="InterPro" id="IPR001148">
    <property type="entry name" value="CA_dom"/>
</dbReference>
<name>A0AAV5URE4_9BILA</name>
<evidence type="ECO:0000313" key="3">
    <source>
        <dbReference type="Proteomes" id="UP001432027"/>
    </source>
</evidence>
<dbReference type="AlphaFoldDB" id="A0AAV5URE4"/>
<dbReference type="Proteomes" id="UP001432027">
    <property type="component" value="Unassembled WGS sequence"/>
</dbReference>
<proteinExistence type="predicted"/>
<evidence type="ECO:0000313" key="2">
    <source>
        <dbReference type="EMBL" id="GMT08379.1"/>
    </source>
</evidence>
<reference evidence="2" key="1">
    <citation type="submission" date="2023-10" db="EMBL/GenBank/DDBJ databases">
        <title>Genome assembly of Pristionchus species.</title>
        <authorList>
            <person name="Yoshida K."/>
            <person name="Sommer R.J."/>
        </authorList>
    </citation>
    <scope>NUCLEOTIDE SEQUENCE</scope>
    <source>
        <strain evidence="2">RS0144</strain>
    </source>
</reference>
<gene>
    <name evidence="2" type="ORF">PENTCL1PPCAC_30553</name>
</gene>
<dbReference type="Gene3D" id="3.10.200.10">
    <property type="entry name" value="Alpha carbonic anhydrase"/>
    <property type="match status" value="1"/>
</dbReference>
<dbReference type="SUPFAM" id="SSF51069">
    <property type="entry name" value="Carbonic anhydrase"/>
    <property type="match status" value="1"/>
</dbReference>
<keyword evidence="3" id="KW-1185">Reference proteome</keyword>
<dbReference type="EMBL" id="BTSX01000069">
    <property type="protein sequence ID" value="GMT08379.1"/>
    <property type="molecule type" value="Genomic_DNA"/>
</dbReference>
<dbReference type="Pfam" id="PF00194">
    <property type="entry name" value="Carb_anhydrase"/>
    <property type="match status" value="1"/>
</dbReference>
<feature type="domain" description="Alpha-carbonic anhydrase" evidence="1">
    <location>
        <begin position="1"/>
        <end position="71"/>
    </location>
</feature>
<comment type="caution">
    <text evidence="2">The sequence shown here is derived from an EMBL/GenBank/DDBJ whole genome shotgun (WGS) entry which is preliminary data.</text>
</comment>
<accession>A0AAV5URE4</accession>
<sequence>QIHFHWNMGNNGSEHAIDGNLSTAEAHLVFSLGNMELPKAKTKSKGLLVIGVLLDVIPGAKLGIYEDLIKI</sequence>
<feature type="non-terminal residue" evidence="2">
    <location>
        <position position="71"/>
    </location>
</feature>
<evidence type="ECO:0000259" key="1">
    <source>
        <dbReference type="PROSITE" id="PS51144"/>
    </source>
</evidence>
<organism evidence="2 3">
    <name type="scientific">Pristionchus entomophagus</name>
    <dbReference type="NCBI Taxonomy" id="358040"/>
    <lineage>
        <taxon>Eukaryota</taxon>
        <taxon>Metazoa</taxon>
        <taxon>Ecdysozoa</taxon>
        <taxon>Nematoda</taxon>
        <taxon>Chromadorea</taxon>
        <taxon>Rhabditida</taxon>
        <taxon>Rhabditina</taxon>
        <taxon>Diplogasteromorpha</taxon>
        <taxon>Diplogasteroidea</taxon>
        <taxon>Neodiplogasteridae</taxon>
        <taxon>Pristionchus</taxon>
    </lineage>
</organism>
<dbReference type="PROSITE" id="PS51144">
    <property type="entry name" value="ALPHA_CA_2"/>
    <property type="match status" value="1"/>
</dbReference>
<protein>
    <recommendedName>
        <fullName evidence="1">Alpha-carbonic anhydrase domain-containing protein</fullName>
    </recommendedName>
</protein>
<feature type="non-terminal residue" evidence="2">
    <location>
        <position position="1"/>
    </location>
</feature>
<dbReference type="InterPro" id="IPR036398">
    <property type="entry name" value="CA_dom_sf"/>
</dbReference>